<accession>A0A6C2D938</accession>
<keyword evidence="3" id="KW-1185">Reference proteome</keyword>
<proteinExistence type="predicted"/>
<dbReference type="RefSeq" id="WP_148577361.1">
    <property type="nucleotide sequence ID" value="NZ_JAVEUW010000051.1"/>
</dbReference>
<organism evidence="2 3">
    <name type="scientific">Zoogloea oleivorans</name>
    <dbReference type="NCBI Taxonomy" id="1552750"/>
    <lineage>
        <taxon>Bacteria</taxon>
        <taxon>Pseudomonadati</taxon>
        <taxon>Pseudomonadota</taxon>
        <taxon>Betaproteobacteria</taxon>
        <taxon>Rhodocyclales</taxon>
        <taxon>Zoogloeaceae</taxon>
        <taxon>Zoogloea</taxon>
    </lineage>
</organism>
<dbReference type="EMBL" id="SDKK01000001">
    <property type="protein sequence ID" value="TYC62272.1"/>
    <property type="molecule type" value="Genomic_DNA"/>
</dbReference>
<evidence type="ECO:0000313" key="2">
    <source>
        <dbReference type="EMBL" id="TYC62272.1"/>
    </source>
</evidence>
<evidence type="ECO:0000256" key="1">
    <source>
        <dbReference type="SAM" id="SignalP"/>
    </source>
</evidence>
<comment type="caution">
    <text evidence="2">The sequence shown here is derived from an EMBL/GenBank/DDBJ whole genome shotgun (WGS) entry which is preliminary data.</text>
</comment>
<evidence type="ECO:0000313" key="3">
    <source>
        <dbReference type="Proteomes" id="UP000389128"/>
    </source>
</evidence>
<name>A0A6C2D938_9RHOO</name>
<dbReference type="AlphaFoldDB" id="A0A6C2D938"/>
<dbReference type="OrthoDB" id="8565582at2"/>
<dbReference type="Proteomes" id="UP000389128">
    <property type="component" value="Unassembled WGS sequence"/>
</dbReference>
<feature type="signal peptide" evidence="1">
    <location>
        <begin position="1"/>
        <end position="23"/>
    </location>
</feature>
<sequence>MKLIKSLSATLLVGALTSAPAHAGLLNGDFSAGLNGWSALGDVAVSAGAAVLTTASLDADDAPAANAAFNVSGSAAAPVGMPGGLEDFAGLALGALDPDPAAGTWAFEGSALRQTLTVQAGDSLSFDWTFASNEDPLSGMNDYAFVLIDDVLTVLGDVAGGATGQHFSYAFSSTGSVKLVFGVVDVNDYVGSSRLGIDAVRLDAPQSVPEPGTLALGLGGLLLSAARLRRNKP</sequence>
<keyword evidence="1" id="KW-0732">Signal</keyword>
<protein>
    <submittedName>
        <fullName evidence="2">PEP-CTERM sorting domain-containing protein</fullName>
    </submittedName>
</protein>
<gene>
    <name evidence="2" type="ORF">ETQ85_01590</name>
</gene>
<reference evidence="2 3" key="1">
    <citation type="submission" date="2019-01" db="EMBL/GenBank/DDBJ databases">
        <title>Zoogloea oleivorans genome sequencing and assembly.</title>
        <authorList>
            <person name="Tancsics A."/>
            <person name="Farkas M."/>
            <person name="Kriszt B."/>
            <person name="Maroti G."/>
            <person name="Horvath B."/>
        </authorList>
    </citation>
    <scope>NUCLEOTIDE SEQUENCE [LARGE SCALE GENOMIC DNA]</scope>
    <source>
        <strain evidence="2 3">Buc</strain>
    </source>
</reference>
<feature type="chain" id="PRO_5025332979" evidence="1">
    <location>
        <begin position="24"/>
        <end position="233"/>
    </location>
</feature>